<sequence>MDGEPVSKSRLKSLVWNDFERVKKGDVMAAICKHCKKRLSASATSGTSHLKNHLNRCRKRNIRDIGQQVLVVRGRQSFKLMENGIGNGVQVHFETFSHL</sequence>
<keyword evidence="1" id="KW-0479">Metal-binding</keyword>
<evidence type="ECO:0000256" key="1">
    <source>
        <dbReference type="ARBA" id="ARBA00022723"/>
    </source>
</evidence>
<keyword evidence="7" id="KW-1185">Reference proteome</keyword>
<dbReference type="InterPro" id="IPR036236">
    <property type="entry name" value="Znf_C2H2_sf"/>
</dbReference>
<dbReference type="SMART" id="SM00614">
    <property type="entry name" value="ZnF_BED"/>
    <property type="match status" value="1"/>
</dbReference>
<evidence type="ECO:0000313" key="6">
    <source>
        <dbReference type="EMBL" id="KAF6159422.1"/>
    </source>
</evidence>
<dbReference type="AlphaFoldDB" id="A0A7J7MXB3"/>
<comment type="caution">
    <text evidence="6">The sequence shown here is derived from an EMBL/GenBank/DDBJ whole genome shotgun (WGS) entry which is preliminary data.</text>
</comment>
<evidence type="ECO:0000313" key="7">
    <source>
        <dbReference type="Proteomes" id="UP000541444"/>
    </source>
</evidence>
<keyword evidence="3" id="KW-0862">Zinc</keyword>
<dbReference type="OrthoDB" id="1607513at2759"/>
<protein>
    <recommendedName>
        <fullName evidence="5">BED-type domain-containing protein</fullName>
    </recommendedName>
</protein>
<name>A0A7J7MXB3_9MAGN</name>
<gene>
    <name evidence="6" type="ORF">GIB67_032193</name>
</gene>
<dbReference type="InterPro" id="IPR003656">
    <property type="entry name" value="Znf_BED"/>
</dbReference>
<reference evidence="6 7" key="1">
    <citation type="journal article" date="2020" name="IScience">
        <title>Genome Sequencing of the Endangered Kingdonia uniflora (Circaeasteraceae, Ranunculales) Reveals Potential Mechanisms of Evolutionary Specialization.</title>
        <authorList>
            <person name="Sun Y."/>
            <person name="Deng T."/>
            <person name="Zhang A."/>
            <person name="Moore M.J."/>
            <person name="Landis J.B."/>
            <person name="Lin N."/>
            <person name="Zhang H."/>
            <person name="Zhang X."/>
            <person name="Huang J."/>
            <person name="Zhang X."/>
            <person name="Sun H."/>
            <person name="Wang H."/>
        </authorList>
    </citation>
    <scope>NUCLEOTIDE SEQUENCE [LARGE SCALE GENOMIC DNA]</scope>
    <source>
        <strain evidence="6">TB1705</strain>
        <tissue evidence="6">Leaf</tissue>
    </source>
</reference>
<evidence type="ECO:0000259" key="5">
    <source>
        <dbReference type="PROSITE" id="PS50808"/>
    </source>
</evidence>
<dbReference type="PANTHER" id="PTHR34396:SF22">
    <property type="entry name" value="ZINC FINGER BED DOMAIN-CONTAINING PROTEIN DAYSLEEPER-LIKE"/>
    <property type="match status" value="1"/>
</dbReference>
<dbReference type="GO" id="GO:0008270">
    <property type="term" value="F:zinc ion binding"/>
    <property type="evidence" value="ECO:0007669"/>
    <property type="project" value="UniProtKB-KW"/>
</dbReference>
<dbReference type="EMBL" id="JACGCM010001193">
    <property type="protein sequence ID" value="KAF6159422.1"/>
    <property type="molecule type" value="Genomic_DNA"/>
</dbReference>
<feature type="domain" description="BED-type" evidence="5">
    <location>
        <begin position="10"/>
        <end position="65"/>
    </location>
</feature>
<dbReference type="GO" id="GO:0006357">
    <property type="term" value="P:regulation of transcription by RNA polymerase II"/>
    <property type="evidence" value="ECO:0007669"/>
    <property type="project" value="TreeGrafter"/>
</dbReference>
<evidence type="ECO:0000256" key="3">
    <source>
        <dbReference type="ARBA" id="ARBA00022833"/>
    </source>
</evidence>
<dbReference type="PANTHER" id="PTHR34396">
    <property type="entry name" value="OS03G0264950 PROTEIN-RELATED"/>
    <property type="match status" value="1"/>
</dbReference>
<dbReference type="InterPro" id="IPR053031">
    <property type="entry name" value="Cuticle_assoc_protein"/>
</dbReference>
<organism evidence="6 7">
    <name type="scientific">Kingdonia uniflora</name>
    <dbReference type="NCBI Taxonomy" id="39325"/>
    <lineage>
        <taxon>Eukaryota</taxon>
        <taxon>Viridiplantae</taxon>
        <taxon>Streptophyta</taxon>
        <taxon>Embryophyta</taxon>
        <taxon>Tracheophyta</taxon>
        <taxon>Spermatophyta</taxon>
        <taxon>Magnoliopsida</taxon>
        <taxon>Ranunculales</taxon>
        <taxon>Circaeasteraceae</taxon>
        <taxon>Kingdonia</taxon>
    </lineage>
</organism>
<dbReference type="GO" id="GO:0005634">
    <property type="term" value="C:nucleus"/>
    <property type="evidence" value="ECO:0007669"/>
    <property type="project" value="TreeGrafter"/>
</dbReference>
<evidence type="ECO:0000256" key="2">
    <source>
        <dbReference type="ARBA" id="ARBA00022771"/>
    </source>
</evidence>
<dbReference type="SUPFAM" id="SSF57667">
    <property type="entry name" value="beta-beta-alpha zinc fingers"/>
    <property type="match status" value="1"/>
</dbReference>
<evidence type="ECO:0000256" key="4">
    <source>
        <dbReference type="PROSITE-ProRule" id="PRU00027"/>
    </source>
</evidence>
<dbReference type="PROSITE" id="PS50808">
    <property type="entry name" value="ZF_BED"/>
    <property type="match status" value="1"/>
</dbReference>
<proteinExistence type="predicted"/>
<dbReference type="Proteomes" id="UP000541444">
    <property type="component" value="Unassembled WGS sequence"/>
</dbReference>
<dbReference type="Pfam" id="PF02892">
    <property type="entry name" value="zf-BED"/>
    <property type="match status" value="1"/>
</dbReference>
<dbReference type="GO" id="GO:1990837">
    <property type="term" value="F:sequence-specific double-stranded DNA binding"/>
    <property type="evidence" value="ECO:0007669"/>
    <property type="project" value="TreeGrafter"/>
</dbReference>
<accession>A0A7J7MXB3</accession>
<keyword evidence="2 4" id="KW-0863">Zinc-finger</keyword>